<evidence type="ECO:0008006" key="3">
    <source>
        <dbReference type="Google" id="ProtNLM"/>
    </source>
</evidence>
<dbReference type="EMBL" id="VCGU01000002">
    <property type="protein sequence ID" value="TRY79482.1"/>
    <property type="molecule type" value="Genomic_DNA"/>
</dbReference>
<proteinExistence type="predicted"/>
<dbReference type="InterPro" id="IPR014710">
    <property type="entry name" value="RmlC-like_jellyroll"/>
</dbReference>
<comment type="caution">
    <text evidence="1">The sequence shown here is derived from an EMBL/GenBank/DDBJ whole genome shotgun (WGS) entry which is preliminary data.</text>
</comment>
<accession>A0A553PP77</accession>
<dbReference type="InterPro" id="IPR011051">
    <property type="entry name" value="RmlC_Cupin_sf"/>
</dbReference>
<dbReference type="STRING" id="6832.A0A553PP77"/>
<protein>
    <recommendedName>
        <fullName evidence="3">Pirin C-terminal domain-containing protein</fullName>
    </recommendedName>
</protein>
<reference evidence="1 2" key="1">
    <citation type="journal article" date="2018" name="Nat. Ecol. Evol.">
        <title>Genomic signatures of mitonuclear coevolution across populations of Tigriopus californicus.</title>
        <authorList>
            <person name="Barreto F.S."/>
            <person name="Watson E.T."/>
            <person name="Lima T.G."/>
            <person name="Willett C.S."/>
            <person name="Edmands S."/>
            <person name="Li W."/>
            <person name="Burton R.S."/>
        </authorList>
    </citation>
    <scope>NUCLEOTIDE SEQUENCE [LARGE SCALE GENOMIC DNA]</scope>
    <source>
        <strain evidence="1 2">San Diego</strain>
    </source>
</reference>
<sequence length="278" mass="29906">MTTVIKFVPATKTGPFSRLIGSLDFKGQGTKHPLEVLDPFVLCDDSGSIQGKVLEGAFSDEDNINGLSGEFNEAGSVYAVSAGQGLCHSEVTQVDGPSRLIQTIVKIPQDKLEFHPEISKVKAADVPKIQLPGGYFSLLVGKLDIYQSPICLKAMPRFILGRLFVEPKTVCSLPMDSDLEHGFAYVLKGNGGKIAGENIVSDPGVYLFENSSGLLSVENSDSSSILELFVGAALKLNEPWVKLLGHNGFIIAENEEKAQSVMAKVDNAGVKNFNYKTL</sequence>
<dbReference type="PANTHER" id="PTHR13903:SF8">
    <property type="entry name" value="PIRIN"/>
    <property type="match status" value="1"/>
</dbReference>
<dbReference type="InterPro" id="IPR012093">
    <property type="entry name" value="Pirin"/>
</dbReference>
<evidence type="ECO:0000313" key="1">
    <source>
        <dbReference type="EMBL" id="TRY79482.1"/>
    </source>
</evidence>
<dbReference type="AlphaFoldDB" id="A0A553PP77"/>
<dbReference type="SUPFAM" id="SSF51182">
    <property type="entry name" value="RmlC-like cupins"/>
    <property type="match status" value="1"/>
</dbReference>
<organism evidence="1 2">
    <name type="scientific">Tigriopus californicus</name>
    <name type="common">Marine copepod</name>
    <dbReference type="NCBI Taxonomy" id="6832"/>
    <lineage>
        <taxon>Eukaryota</taxon>
        <taxon>Metazoa</taxon>
        <taxon>Ecdysozoa</taxon>
        <taxon>Arthropoda</taxon>
        <taxon>Crustacea</taxon>
        <taxon>Multicrustacea</taxon>
        <taxon>Hexanauplia</taxon>
        <taxon>Copepoda</taxon>
        <taxon>Harpacticoida</taxon>
        <taxon>Harpacticidae</taxon>
        <taxon>Tigriopus</taxon>
    </lineage>
</organism>
<evidence type="ECO:0000313" key="2">
    <source>
        <dbReference type="Proteomes" id="UP000318571"/>
    </source>
</evidence>
<dbReference type="Gene3D" id="2.60.120.10">
    <property type="entry name" value="Jelly Rolls"/>
    <property type="match status" value="2"/>
</dbReference>
<dbReference type="PANTHER" id="PTHR13903">
    <property type="entry name" value="PIRIN-RELATED"/>
    <property type="match status" value="1"/>
</dbReference>
<name>A0A553PP77_TIGCA</name>
<dbReference type="Proteomes" id="UP000318571">
    <property type="component" value="Chromosome 6"/>
</dbReference>
<gene>
    <name evidence="1" type="ORF">TCAL_09319</name>
</gene>
<keyword evidence="2" id="KW-1185">Reference proteome</keyword>